<dbReference type="NCBIfam" id="TIGR01484">
    <property type="entry name" value="HAD-SF-IIB"/>
    <property type="match status" value="1"/>
</dbReference>
<dbReference type="InterPro" id="IPR036412">
    <property type="entry name" value="HAD-like_sf"/>
</dbReference>
<dbReference type="EMBL" id="JQCF01000004">
    <property type="protein sequence ID" value="KRO00155.1"/>
    <property type="molecule type" value="Genomic_DNA"/>
</dbReference>
<comment type="caution">
    <text evidence="1">The sequence shown here is derived from an EMBL/GenBank/DDBJ whole genome shotgun (WGS) entry which is preliminary data.</text>
</comment>
<keyword evidence="1" id="KW-0378">Hydrolase</keyword>
<dbReference type="SFLD" id="SFLDS00003">
    <property type="entry name" value="Haloacid_Dehalogenase"/>
    <property type="match status" value="1"/>
</dbReference>
<dbReference type="GO" id="GO:0005829">
    <property type="term" value="C:cytosol"/>
    <property type="evidence" value="ECO:0007669"/>
    <property type="project" value="TreeGrafter"/>
</dbReference>
<dbReference type="GO" id="GO:0016791">
    <property type="term" value="F:phosphatase activity"/>
    <property type="evidence" value="ECO:0007669"/>
    <property type="project" value="TreeGrafter"/>
</dbReference>
<gene>
    <name evidence="1" type="ORF">IV57_GL001806</name>
</gene>
<dbReference type="SUPFAM" id="SSF56784">
    <property type="entry name" value="HAD-like"/>
    <property type="match status" value="1"/>
</dbReference>
<dbReference type="Proteomes" id="UP000051006">
    <property type="component" value="Unassembled WGS sequence"/>
</dbReference>
<sequence length="258" mass="29362">MDYKLIAIDIDGTLLNDKQKITKENIQAIRQALNKGIKVVLCSGRAYDGVIGNAQEIGLNGPDQYMIYFGGNIIQNYDDQIIYQKALHNEDCEEIANFLMDHKIHFDLIDNKGTHYDSYQDWIEKHMLDTNLGIVKFLLRTHKHDLTKMADLIHTTYDGNYFVVQTSDQEIEMFPKDVNKGIALEYLVKHLKIDIKQVMAIGDMDNDLPMLKRVGLSVAMGNATDEVKEISRVETLDNNHSGVAAAINKYILELTEVK</sequence>
<dbReference type="OrthoDB" id="9781413at2"/>
<name>A0A0R2LJR8_9LACO</name>
<proteinExistence type="predicted"/>
<dbReference type="PROSITE" id="PS01228">
    <property type="entry name" value="COF_1"/>
    <property type="match status" value="1"/>
</dbReference>
<dbReference type="InterPro" id="IPR023214">
    <property type="entry name" value="HAD_sf"/>
</dbReference>
<evidence type="ECO:0000313" key="2">
    <source>
        <dbReference type="Proteomes" id="UP000051006"/>
    </source>
</evidence>
<dbReference type="SFLD" id="SFLDG01144">
    <property type="entry name" value="C2.B.4:_PGP_Like"/>
    <property type="match status" value="1"/>
</dbReference>
<dbReference type="STRING" id="993692.IV57_GL001806"/>
<keyword evidence="2" id="KW-1185">Reference proteome</keyword>
<organism evidence="1 2">
    <name type="scientific">Companilactobacillus kimchiensis</name>
    <dbReference type="NCBI Taxonomy" id="993692"/>
    <lineage>
        <taxon>Bacteria</taxon>
        <taxon>Bacillati</taxon>
        <taxon>Bacillota</taxon>
        <taxon>Bacilli</taxon>
        <taxon>Lactobacillales</taxon>
        <taxon>Lactobacillaceae</taxon>
        <taxon>Companilactobacillus</taxon>
    </lineage>
</organism>
<dbReference type="Gene3D" id="3.40.50.1000">
    <property type="entry name" value="HAD superfamily/HAD-like"/>
    <property type="match status" value="1"/>
</dbReference>
<dbReference type="InterPro" id="IPR006379">
    <property type="entry name" value="HAD-SF_hydro_IIB"/>
</dbReference>
<dbReference type="RefSeq" id="WP_057880047.1">
    <property type="nucleotide sequence ID" value="NZ_JQCF01000004.1"/>
</dbReference>
<dbReference type="PANTHER" id="PTHR10000:SF55">
    <property type="entry name" value="5-AMINO-6-(5-PHOSPHO-D-RIBITYLAMINO)URACIL PHOSPHATASE YCSE"/>
    <property type="match status" value="1"/>
</dbReference>
<dbReference type="AlphaFoldDB" id="A0A0R2LJR8"/>
<dbReference type="PATRIC" id="fig|993692.3.peg.1834"/>
<dbReference type="Gene3D" id="3.30.1240.10">
    <property type="match status" value="1"/>
</dbReference>
<dbReference type="SFLD" id="SFLDG01140">
    <property type="entry name" value="C2.B:_Phosphomannomutase_and_P"/>
    <property type="match status" value="1"/>
</dbReference>
<dbReference type="GO" id="GO:0000287">
    <property type="term" value="F:magnesium ion binding"/>
    <property type="evidence" value="ECO:0007669"/>
    <property type="project" value="TreeGrafter"/>
</dbReference>
<dbReference type="PANTHER" id="PTHR10000">
    <property type="entry name" value="PHOSPHOSERINE PHOSPHATASE"/>
    <property type="match status" value="1"/>
</dbReference>
<accession>A0A0R2LJR8</accession>
<reference evidence="1 2" key="1">
    <citation type="journal article" date="2015" name="Genome Announc.">
        <title>Expanding the biotechnology potential of lactobacilli through comparative genomics of 213 strains and associated genera.</title>
        <authorList>
            <person name="Sun Z."/>
            <person name="Harris H.M."/>
            <person name="McCann A."/>
            <person name="Guo C."/>
            <person name="Argimon S."/>
            <person name="Zhang W."/>
            <person name="Yang X."/>
            <person name="Jeffery I.B."/>
            <person name="Cooney J.C."/>
            <person name="Kagawa T.F."/>
            <person name="Liu W."/>
            <person name="Song Y."/>
            <person name="Salvetti E."/>
            <person name="Wrobel A."/>
            <person name="Rasinkangas P."/>
            <person name="Parkhill J."/>
            <person name="Rea M.C."/>
            <person name="O'Sullivan O."/>
            <person name="Ritari J."/>
            <person name="Douillard F.P."/>
            <person name="Paul Ross R."/>
            <person name="Yang R."/>
            <person name="Briner A.E."/>
            <person name="Felis G.E."/>
            <person name="de Vos W.M."/>
            <person name="Barrangou R."/>
            <person name="Klaenhammer T.R."/>
            <person name="Caufield P.W."/>
            <person name="Cui Y."/>
            <person name="Zhang H."/>
            <person name="O'Toole P.W."/>
        </authorList>
    </citation>
    <scope>NUCLEOTIDE SEQUENCE [LARGE SCALE GENOMIC DNA]</scope>
    <source>
        <strain evidence="1 2">DSM 24716</strain>
    </source>
</reference>
<protein>
    <submittedName>
        <fullName evidence="1">Cof-like hydrolase</fullName>
    </submittedName>
</protein>
<dbReference type="CDD" id="cd07516">
    <property type="entry name" value="HAD_Pase"/>
    <property type="match status" value="1"/>
</dbReference>
<dbReference type="Pfam" id="PF08282">
    <property type="entry name" value="Hydrolase_3"/>
    <property type="match status" value="1"/>
</dbReference>
<evidence type="ECO:0000313" key="1">
    <source>
        <dbReference type="EMBL" id="KRO00155.1"/>
    </source>
</evidence>